<dbReference type="Pfam" id="PF13559">
    <property type="entry name" value="DUF4129"/>
    <property type="match status" value="1"/>
</dbReference>
<keyword evidence="1" id="KW-1133">Transmembrane helix</keyword>
<sequence length="443" mass="49813">MRMSHPFKFLGQGIVELLFYLPIVLIAAVYLLPEPTIWLWIVTFPLGYLAGSLATKKRASMRYGARLLLAVAIGCAHGSLAILSGGDSVILAFSVAAILSSIMVFRGMSGQLKGWTASFPNTQMLVGVIMYVAIQPLKLMVFKKLIPLNGLLIVCGIVCVILFFFFANERHLNSETSEMGKSSATVTFKRQNRIMMIVIVLLIAIIALFRQIQQAIERFFHQIADLIMSWLNRPKEETSPAEQLPDAAPPQMPVEEIKPPSDWMLLLEQIAKIVGIVLAIAAACILIYFIAKKVIKWVRLVIAKLQERGAENRGNNGGYIDEVEKLTSLNSWREQLGNELKKRFQKKRNFAEEWDELFTNAEKIRFLYARNVRAGAQQGYVAKAHLTPRETAEELAEWQAGKLDAGGLKQLVEVYEEVRYGDKSAKDELVDRLKQPFVKNSKE</sequence>
<proteinExistence type="predicted"/>
<reference evidence="3 4" key="1">
    <citation type="submission" date="2020-08" db="EMBL/GenBank/DDBJ databases">
        <title>Genomic Encyclopedia of Type Strains, Phase III (KMG-III): the genomes of soil and plant-associated and newly described type strains.</title>
        <authorList>
            <person name="Whitman W."/>
        </authorList>
    </citation>
    <scope>NUCLEOTIDE SEQUENCE [LARGE SCALE GENOMIC DNA]</scope>
    <source>
        <strain evidence="3 4">CECT 8234</strain>
    </source>
</reference>
<gene>
    <name evidence="3" type="ORF">FHS16_001649</name>
</gene>
<evidence type="ECO:0000313" key="4">
    <source>
        <dbReference type="Proteomes" id="UP000518605"/>
    </source>
</evidence>
<dbReference type="AlphaFoldDB" id="A0A7W5C5V1"/>
<protein>
    <recommendedName>
        <fullName evidence="2">Protein-glutamine gamma-glutamyltransferase-like C-terminal domain-containing protein</fullName>
    </recommendedName>
</protein>
<feature type="transmembrane region" description="Helical" evidence="1">
    <location>
        <begin position="115"/>
        <end position="134"/>
    </location>
</feature>
<organism evidence="3 4">
    <name type="scientific">Paenibacillus endophyticus</name>
    <dbReference type="NCBI Taxonomy" id="1294268"/>
    <lineage>
        <taxon>Bacteria</taxon>
        <taxon>Bacillati</taxon>
        <taxon>Bacillota</taxon>
        <taxon>Bacilli</taxon>
        <taxon>Bacillales</taxon>
        <taxon>Paenibacillaceae</taxon>
        <taxon>Paenibacillus</taxon>
    </lineage>
</organism>
<keyword evidence="1" id="KW-0812">Transmembrane</keyword>
<evidence type="ECO:0000259" key="2">
    <source>
        <dbReference type="Pfam" id="PF13559"/>
    </source>
</evidence>
<dbReference type="Proteomes" id="UP000518605">
    <property type="component" value="Unassembled WGS sequence"/>
</dbReference>
<feature type="transmembrane region" description="Helical" evidence="1">
    <location>
        <begin position="146"/>
        <end position="167"/>
    </location>
</feature>
<evidence type="ECO:0000313" key="3">
    <source>
        <dbReference type="EMBL" id="MBB3151603.1"/>
    </source>
</evidence>
<feature type="transmembrane region" description="Helical" evidence="1">
    <location>
        <begin position="270"/>
        <end position="291"/>
    </location>
</feature>
<accession>A0A7W5C5V1</accession>
<name>A0A7W5C5V1_9BACL</name>
<dbReference type="InterPro" id="IPR025403">
    <property type="entry name" value="TgpA-like_C"/>
</dbReference>
<keyword evidence="4" id="KW-1185">Reference proteome</keyword>
<feature type="domain" description="Protein-glutamine gamma-glutamyltransferase-like C-terminal" evidence="2">
    <location>
        <begin position="367"/>
        <end position="435"/>
    </location>
</feature>
<comment type="caution">
    <text evidence="3">The sequence shown here is derived from an EMBL/GenBank/DDBJ whole genome shotgun (WGS) entry which is preliminary data.</text>
</comment>
<evidence type="ECO:0000256" key="1">
    <source>
        <dbReference type="SAM" id="Phobius"/>
    </source>
</evidence>
<feature type="transmembrane region" description="Helical" evidence="1">
    <location>
        <begin position="89"/>
        <end position="108"/>
    </location>
</feature>
<feature type="transmembrane region" description="Helical" evidence="1">
    <location>
        <begin position="67"/>
        <end position="83"/>
    </location>
</feature>
<feature type="transmembrane region" description="Helical" evidence="1">
    <location>
        <begin position="194"/>
        <end position="212"/>
    </location>
</feature>
<dbReference type="EMBL" id="JACHXW010000004">
    <property type="protein sequence ID" value="MBB3151603.1"/>
    <property type="molecule type" value="Genomic_DNA"/>
</dbReference>
<feature type="transmembrane region" description="Helical" evidence="1">
    <location>
        <begin position="9"/>
        <end position="31"/>
    </location>
</feature>
<feature type="transmembrane region" description="Helical" evidence="1">
    <location>
        <begin position="37"/>
        <end position="55"/>
    </location>
</feature>
<keyword evidence="1" id="KW-0472">Membrane</keyword>